<dbReference type="Proteomes" id="UP001165092">
    <property type="component" value="Unassembled WGS sequence"/>
</dbReference>
<dbReference type="RefSeq" id="WP_285761296.1">
    <property type="nucleotide sequence ID" value="NZ_BSQG01000009.1"/>
</dbReference>
<organism evidence="1 2">
    <name type="scientific">Nocardiopsis ansamitocini</name>
    <dbReference type="NCBI Taxonomy" id="1670832"/>
    <lineage>
        <taxon>Bacteria</taxon>
        <taxon>Bacillati</taxon>
        <taxon>Actinomycetota</taxon>
        <taxon>Actinomycetes</taxon>
        <taxon>Streptosporangiales</taxon>
        <taxon>Nocardiopsidaceae</taxon>
        <taxon>Nocardiopsis</taxon>
    </lineage>
</organism>
<keyword evidence="2" id="KW-1185">Reference proteome</keyword>
<gene>
    <name evidence="1" type="ORF">Nans01_41020</name>
</gene>
<proteinExistence type="predicted"/>
<protein>
    <submittedName>
        <fullName evidence="1">Uncharacterized protein</fullName>
    </submittedName>
</protein>
<dbReference type="AlphaFoldDB" id="A0A9W6P9T7"/>
<reference evidence="1" key="1">
    <citation type="submission" date="2023-02" db="EMBL/GenBank/DDBJ databases">
        <title>Nocardiopsis ansamitocini NBRC 112285.</title>
        <authorList>
            <person name="Ichikawa N."/>
            <person name="Sato H."/>
            <person name="Tonouchi N."/>
        </authorList>
    </citation>
    <scope>NUCLEOTIDE SEQUENCE</scope>
    <source>
        <strain evidence="1">NBRC 112285</strain>
    </source>
</reference>
<evidence type="ECO:0000313" key="2">
    <source>
        <dbReference type="Proteomes" id="UP001165092"/>
    </source>
</evidence>
<sequence length="249" mass="27241">MEGSGTEGPNLVGHADAGTTGRLRALWCRRSRQTGWEPPDDWWTPAVDSVCRAAETGNGLVEACTRFGRARARSGVGVGAALDDFLALGDVLRWPRPPASLVKALVEGWVDGGRSSDDCLDPLTGLTTMAYLRTRLGELYRSTAPELTHRLLIIGLEAGIDPWRRTARLIMLGHEMRRRFPRGETLSLLSRTRIGVLAPTGPDLDAHVRVLRVELSRAHGAELWSVPMPPTHSEALSFLDDVGKPPMLR</sequence>
<evidence type="ECO:0000313" key="1">
    <source>
        <dbReference type="EMBL" id="GLU49751.1"/>
    </source>
</evidence>
<accession>A0A9W6P9T7</accession>
<name>A0A9W6P9T7_9ACTN</name>
<comment type="caution">
    <text evidence="1">The sequence shown here is derived from an EMBL/GenBank/DDBJ whole genome shotgun (WGS) entry which is preliminary data.</text>
</comment>
<dbReference type="EMBL" id="BSQG01000009">
    <property type="protein sequence ID" value="GLU49751.1"/>
    <property type="molecule type" value="Genomic_DNA"/>
</dbReference>